<dbReference type="GO" id="GO:0005886">
    <property type="term" value="C:plasma membrane"/>
    <property type="evidence" value="ECO:0007669"/>
    <property type="project" value="TreeGrafter"/>
</dbReference>
<dbReference type="PANTHER" id="PTHR34138:SF1">
    <property type="entry name" value="CELL SHAPE-DETERMINING PROTEIN MREC"/>
    <property type="match status" value="1"/>
</dbReference>
<protein>
    <recommendedName>
        <fullName evidence="2">Cell shape-determining protein MreC</fullName>
    </recommendedName>
    <alternativeName>
        <fullName evidence="4">Cell shape protein MreC</fullName>
    </alternativeName>
</protein>
<evidence type="ECO:0000313" key="7">
    <source>
        <dbReference type="EMBL" id="OGI87603.1"/>
    </source>
</evidence>
<dbReference type="InterPro" id="IPR042175">
    <property type="entry name" value="Cell/Rod_MreC_2"/>
</dbReference>
<evidence type="ECO:0000256" key="1">
    <source>
        <dbReference type="ARBA" id="ARBA00009369"/>
    </source>
</evidence>
<keyword evidence="5" id="KW-1133">Transmembrane helix</keyword>
<dbReference type="InterPro" id="IPR055342">
    <property type="entry name" value="MreC_beta-barrel_core"/>
</dbReference>
<evidence type="ECO:0000259" key="6">
    <source>
        <dbReference type="Pfam" id="PF04085"/>
    </source>
</evidence>
<reference evidence="7 8" key="1">
    <citation type="journal article" date="2016" name="Nat. Commun.">
        <title>Thousands of microbial genomes shed light on interconnected biogeochemical processes in an aquifer system.</title>
        <authorList>
            <person name="Anantharaman K."/>
            <person name="Brown C.T."/>
            <person name="Hug L.A."/>
            <person name="Sharon I."/>
            <person name="Castelle C.J."/>
            <person name="Probst A.J."/>
            <person name="Thomas B.C."/>
            <person name="Singh A."/>
            <person name="Wilkins M.J."/>
            <person name="Karaoz U."/>
            <person name="Brodie E.L."/>
            <person name="Williams K.H."/>
            <person name="Hubbard S.S."/>
            <person name="Banfield J.F."/>
        </authorList>
    </citation>
    <scope>NUCLEOTIDE SEQUENCE [LARGE SCALE GENOMIC DNA]</scope>
</reference>
<dbReference type="GO" id="GO:0008360">
    <property type="term" value="P:regulation of cell shape"/>
    <property type="evidence" value="ECO:0007669"/>
    <property type="project" value="UniProtKB-KW"/>
</dbReference>
<evidence type="ECO:0000313" key="8">
    <source>
        <dbReference type="Proteomes" id="UP000177001"/>
    </source>
</evidence>
<feature type="domain" description="Rod shape-determining protein MreC beta-barrel core" evidence="6">
    <location>
        <begin position="129"/>
        <end position="277"/>
    </location>
</feature>
<evidence type="ECO:0000256" key="3">
    <source>
        <dbReference type="ARBA" id="ARBA00022960"/>
    </source>
</evidence>
<dbReference type="Pfam" id="PF04085">
    <property type="entry name" value="MreC"/>
    <property type="match status" value="1"/>
</dbReference>
<dbReference type="AlphaFoldDB" id="A0A1F6X0E9"/>
<dbReference type="Proteomes" id="UP000177001">
    <property type="component" value="Unassembled WGS sequence"/>
</dbReference>
<evidence type="ECO:0000256" key="2">
    <source>
        <dbReference type="ARBA" id="ARBA00013855"/>
    </source>
</evidence>
<organism evidence="7 8">
    <name type="scientific">Candidatus Nomurabacteria bacterium RIFCSPLOWO2_01_FULL_36_16</name>
    <dbReference type="NCBI Taxonomy" id="1801767"/>
    <lineage>
        <taxon>Bacteria</taxon>
        <taxon>Candidatus Nomuraibacteriota</taxon>
    </lineage>
</organism>
<evidence type="ECO:0000256" key="5">
    <source>
        <dbReference type="SAM" id="Phobius"/>
    </source>
</evidence>
<accession>A0A1F6X0E9</accession>
<dbReference type="InterPro" id="IPR042177">
    <property type="entry name" value="Cell/Rod_1"/>
</dbReference>
<proteinExistence type="inferred from homology"/>
<comment type="similarity">
    <text evidence="1">Belongs to the MreC family.</text>
</comment>
<dbReference type="Gene3D" id="2.40.10.340">
    <property type="entry name" value="Rod shape-determining protein MreC, domain 1"/>
    <property type="match status" value="1"/>
</dbReference>
<evidence type="ECO:0000256" key="4">
    <source>
        <dbReference type="ARBA" id="ARBA00032089"/>
    </source>
</evidence>
<comment type="caution">
    <text evidence="7">The sequence shown here is derived from an EMBL/GenBank/DDBJ whole genome shotgun (WGS) entry which is preliminary data.</text>
</comment>
<keyword evidence="5" id="KW-0472">Membrane</keyword>
<dbReference type="EMBL" id="MFUR01000001">
    <property type="protein sequence ID" value="OGI87603.1"/>
    <property type="molecule type" value="Genomic_DNA"/>
</dbReference>
<name>A0A1F6X0E9_9BACT</name>
<dbReference type="Gene3D" id="2.40.10.350">
    <property type="entry name" value="Rod shape-determining protein MreC, domain 2"/>
    <property type="match status" value="1"/>
</dbReference>
<keyword evidence="5" id="KW-0812">Transmembrane</keyword>
<sequence>MSYLLDKKTKRKKFFSVIFILIFLFIFIYFRSGIFYGLSYASHIIFRPVLVLGNNIGDKFVNIKSYFISKNSLYLQNQNLQSEITENKIKISNYNSILAENINLKEILGRLPAQTGENGKTVTTLAVILSKPNQSFYNTLVIDAGINEDIKVGNIVFALGHSQTGEVLSNVPIGRIVETYLNSSKVILFSSPGEKTQVIISGKDVFSEIIGRGGGGNFEMIMPQDFTLAKGDQVVLPGIVPYVLGIVETIISDPRDSSVKALLVSPVNIQELKFVGVKS</sequence>
<dbReference type="PANTHER" id="PTHR34138">
    <property type="entry name" value="CELL SHAPE-DETERMINING PROTEIN MREC"/>
    <property type="match status" value="1"/>
</dbReference>
<gene>
    <name evidence="7" type="ORF">A3A91_01695</name>
</gene>
<dbReference type="InterPro" id="IPR007221">
    <property type="entry name" value="MreC"/>
</dbReference>
<feature type="transmembrane region" description="Helical" evidence="5">
    <location>
        <begin position="14"/>
        <end position="38"/>
    </location>
</feature>
<keyword evidence="3" id="KW-0133">Cell shape</keyword>